<dbReference type="InterPro" id="IPR051551">
    <property type="entry name" value="Autotransporter_adhesion"/>
</dbReference>
<feature type="domain" description="Autotransporter" evidence="3">
    <location>
        <begin position="1021"/>
        <end position="1294"/>
    </location>
</feature>
<dbReference type="GO" id="GO:0003824">
    <property type="term" value="F:catalytic activity"/>
    <property type="evidence" value="ECO:0007669"/>
    <property type="project" value="InterPro"/>
</dbReference>
<dbReference type="Gene3D" id="3.60.10.10">
    <property type="entry name" value="Endonuclease/exonuclease/phosphatase"/>
    <property type="match status" value="1"/>
</dbReference>
<dbReference type="EMBL" id="QJTF01000001">
    <property type="protein sequence ID" value="PYE90509.1"/>
    <property type="molecule type" value="Genomic_DNA"/>
</dbReference>
<reference evidence="4 5" key="1">
    <citation type="submission" date="2018-06" db="EMBL/GenBank/DDBJ databases">
        <title>Genomic Encyclopedia of Type Strains, Phase III (KMG-III): the genomes of soil and plant-associated and newly described type strains.</title>
        <authorList>
            <person name="Whitman W."/>
        </authorList>
    </citation>
    <scope>NUCLEOTIDE SEQUENCE [LARGE SCALE GENOMIC DNA]</scope>
    <source>
        <strain evidence="4 5">ORS 1419</strain>
    </source>
</reference>
<dbReference type="InterPro" id="IPR013425">
    <property type="entry name" value="Autotrns_rpt"/>
</dbReference>
<dbReference type="SMART" id="SM00869">
    <property type="entry name" value="Autotransporter"/>
    <property type="match status" value="1"/>
</dbReference>
<dbReference type="Pfam" id="PF03372">
    <property type="entry name" value="Exo_endo_phos"/>
    <property type="match status" value="1"/>
</dbReference>
<accession>A0A318T5Z3</accession>
<dbReference type="InterPro" id="IPR005135">
    <property type="entry name" value="Endo/exonuclease/phosphatase"/>
</dbReference>
<name>A0A318T5Z3_9HYPH</name>
<keyword evidence="1 2" id="KW-0732">Signal</keyword>
<evidence type="ECO:0000256" key="1">
    <source>
        <dbReference type="ARBA" id="ARBA00022729"/>
    </source>
</evidence>
<dbReference type="NCBIfam" id="TIGR01414">
    <property type="entry name" value="autotrans_barl"/>
    <property type="match status" value="1"/>
</dbReference>
<comment type="caution">
    <text evidence="4">The sequence shown here is derived from an EMBL/GenBank/DDBJ whole genome shotgun (WGS) entry which is preliminary data.</text>
</comment>
<dbReference type="PANTHER" id="PTHR35037">
    <property type="entry name" value="C-TERMINAL REGION OF AIDA-LIKE PROTEIN"/>
    <property type="match status" value="1"/>
</dbReference>
<dbReference type="Proteomes" id="UP000247454">
    <property type="component" value="Unassembled WGS sequence"/>
</dbReference>
<dbReference type="PROSITE" id="PS51208">
    <property type="entry name" value="AUTOTRANSPORTER"/>
    <property type="match status" value="1"/>
</dbReference>
<sequence length="1294" mass="138389">MRKNNSNFMTAARIGAAVGAFVAGTSLAQAQETGKKSHSLTIMGFNIWNVRNDSKIWDPAELAKGNFVYNKTMQDLLRGVAPDVLVMPELYNNSETKTQPNVIGDHVRNTLDILNGLPGKSGSYQKNPDFGDREGSGMVFAGGNTQNLGGNTVRVNPGNGFSDVVIEGRHFNYQDEASSRTAQAKELVEAARGRALPTITVGDFNAGDLSERGLLSIDAQIQVIQEGSDSPLYSSLAEQYMKAGDEAKARQVIEEAYPGKDFDSLTWKEKGDALKAAYLAGKDIGLKDETYAVASNQPLTLNILKKQYQLMQLDRNRELFKPSQMGDGRATWTSDGEDATNTWTSWDRVNIDHIMVSRPYAKWVGLADNGKWSGTLTEGASLPGGGSLSDHEPVAQELIWNGPRVEEMEGGKVRLTFDNGASGFDGAGEFKLSRNNKRTDAFLGQLSDENVQPIYQNPDFVPQGKKEITQDELAVMVSYAIYDRHDITKYLAELKPFIPKDKMEAFNQRLAGLLVGADTGNGAFRKVIDDYFQAHRDEFPDISDYTKMSWKQWGYILIDHLKTDLTFNTVAPDIDPDVLEAIKKNWNELRATLGLDDPATRARLSQLTGIDFENDPNAPLKLQLACLDKQQLSLQGAREMCVDDHSRFKDIVIADGKTVAIDESEALGSTDGTITLADGGIRTAGPDDKWASWVDPVTKIDKAVRLEGLGWIDISHPTVPVAMMQAISGKGTLEKRGAGTLNLMAANSYTGGTIVTAGTLRAGVAGAFVDNTAYAANGGVLDLNGFDLTMSFLTGAGGTVRTGGAALDIGTLAPGGDGIGTLTIDGDLTLKAGSTYLADIAPDGKSDKVAVTGKAALEGGNVYISKLAGTYMPGQRYTILTADGGITGTFGNLSQNMPFVDLGLTYDPRNVYLDIARNDVAFAGVGETRNQKATAAAIEALGAGNKVFDTVVLQDSEADARMAFDQLSGEIHASAKTALINDSRLIRDAVNDRLRAAFDDVAASDVPVMSFGPDAKPLVKGDAPTMAAWGKAFGTWSETEGDGNAASLDQSTGGFVTGFDAAVAGDWRLGAMAGYSRTSFDAKGSGNSDNYHAGVYGGAKFDALSFRSGLAYSWHTIETSRSVAFPGFEDKLKADYDAGTFQAFGELGYRIDMERFAFEPFANLAHVRLKTDGFSEKGGAAALTAESETTGTTFTTLGLRASAPFTLGTVDAEARGTMGWQHAYGDTAPVSTLAFDGGNAFTIAGAPLAEDTGLVEAGFDVKLSKRTTLGMSYTGQFGSEVKQNGVDARFSVKF</sequence>
<dbReference type="InterPro" id="IPR006315">
    <property type="entry name" value="OM_autotransptr_brl_dom"/>
</dbReference>
<dbReference type="SUPFAM" id="SSF103515">
    <property type="entry name" value="Autotransporter"/>
    <property type="match status" value="1"/>
</dbReference>
<feature type="chain" id="PRO_5016301161" evidence="2">
    <location>
        <begin position="31"/>
        <end position="1294"/>
    </location>
</feature>
<keyword evidence="5" id="KW-1185">Reference proteome</keyword>
<evidence type="ECO:0000256" key="2">
    <source>
        <dbReference type="SAM" id="SignalP"/>
    </source>
</evidence>
<dbReference type="InterPro" id="IPR005546">
    <property type="entry name" value="Autotransporte_beta"/>
</dbReference>
<dbReference type="GO" id="GO:0019867">
    <property type="term" value="C:outer membrane"/>
    <property type="evidence" value="ECO:0007669"/>
    <property type="project" value="InterPro"/>
</dbReference>
<dbReference type="InterPro" id="IPR036691">
    <property type="entry name" value="Endo/exonu/phosph_ase_sf"/>
</dbReference>
<dbReference type="Pfam" id="PF03797">
    <property type="entry name" value="Autotransporter"/>
    <property type="match status" value="1"/>
</dbReference>
<dbReference type="SUPFAM" id="SSF51126">
    <property type="entry name" value="Pectin lyase-like"/>
    <property type="match status" value="1"/>
</dbReference>
<dbReference type="SUPFAM" id="SSF56219">
    <property type="entry name" value="DNase I-like"/>
    <property type="match status" value="1"/>
</dbReference>
<dbReference type="Pfam" id="PF12951">
    <property type="entry name" value="PATR"/>
    <property type="match status" value="1"/>
</dbReference>
<gene>
    <name evidence="4" type="ORF">C7477_101182</name>
</gene>
<feature type="signal peptide" evidence="2">
    <location>
        <begin position="1"/>
        <end position="30"/>
    </location>
</feature>
<protein>
    <submittedName>
        <fullName evidence="4">Outer membrane autotransporter protein</fullName>
    </submittedName>
</protein>
<dbReference type="InterPro" id="IPR036709">
    <property type="entry name" value="Autotransporte_beta_dom_sf"/>
</dbReference>
<evidence type="ECO:0000313" key="4">
    <source>
        <dbReference type="EMBL" id="PYE90509.1"/>
    </source>
</evidence>
<dbReference type="InterPro" id="IPR011050">
    <property type="entry name" value="Pectin_lyase_fold/virulence"/>
</dbReference>
<evidence type="ECO:0000259" key="3">
    <source>
        <dbReference type="PROSITE" id="PS51208"/>
    </source>
</evidence>
<proteinExistence type="predicted"/>
<dbReference type="Gene3D" id="2.40.128.130">
    <property type="entry name" value="Autotransporter beta-domain"/>
    <property type="match status" value="1"/>
</dbReference>
<organism evidence="4 5">
    <name type="scientific">Phyllobacterium leguminum</name>
    <dbReference type="NCBI Taxonomy" id="314237"/>
    <lineage>
        <taxon>Bacteria</taxon>
        <taxon>Pseudomonadati</taxon>
        <taxon>Pseudomonadota</taxon>
        <taxon>Alphaproteobacteria</taxon>
        <taxon>Hyphomicrobiales</taxon>
        <taxon>Phyllobacteriaceae</taxon>
        <taxon>Phyllobacterium</taxon>
    </lineage>
</organism>
<evidence type="ECO:0000313" key="5">
    <source>
        <dbReference type="Proteomes" id="UP000247454"/>
    </source>
</evidence>
<dbReference type="PANTHER" id="PTHR35037:SF3">
    <property type="entry name" value="C-TERMINAL REGION OF AIDA-LIKE PROTEIN"/>
    <property type="match status" value="1"/>
</dbReference>
<dbReference type="NCBIfam" id="TIGR02601">
    <property type="entry name" value="autotrns_rpt"/>
    <property type="match status" value="1"/>
</dbReference>